<evidence type="ECO:0000313" key="3">
    <source>
        <dbReference type="EMBL" id="KWS03823.1"/>
    </source>
</evidence>
<keyword evidence="4" id="KW-1185">Reference proteome</keyword>
<name>A0A108U774_9GAMM</name>
<protein>
    <recommendedName>
        <fullName evidence="2">MoxR-vWA-beta-propeller ternary system domain-containing protein</fullName>
    </recommendedName>
</protein>
<evidence type="ECO:0000256" key="1">
    <source>
        <dbReference type="SAM" id="MobiDB-lite"/>
    </source>
</evidence>
<dbReference type="AlphaFoldDB" id="A0A108U774"/>
<dbReference type="Pfam" id="PF19922">
    <property type="entry name" value="bpX6"/>
    <property type="match status" value="1"/>
</dbReference>
<feature type="region of interest" description="Disordered" evidence="1">
    <location>
        <begin position="232"/>
        <end position="260"/>
    </location>
</feature>
<evidence type="ECO:0000313" key="4">
    <source>
        <dbReference type="Proteomes" id="UP000023435"/>
    </source>
</evidence>
<dbReference type="Proteomes" id="UP000023435">
    <property type="component" value="Unassembled WGS sequence"/>
</dbReference>
<proteinExistence type="predicted"/>
<sequence length="923" mass="101049">MTDRTTPADATVRHPVWRGRQTVDGLWLAADWLSPERRSERVLREWMPGCRAWRFEHGDVLCFEAPRMLQCEFAGGTPLRRVGAHGLYAGPLTKEERAALAAGDVHLVIGGQLQSLHFAKAQTLDPSLVIDIDDYALHDTYDGRRSLALPKAGRLTGKPLREVLGDKIPPPSQEREAFLRDAAARGAGKDADGKPIGLGLSSAKPSLRERAVGARDRMADWLLQRFPGLSGDASSGRGGGAATSGRGAGTDGGSVRPRNRAIVPQRWRDMLVRFAIASRASRLIGMRHGAYLRRLMEQFDRGDLIEALRNALPIDGSGDSLGQAFSAPGRRDSLRLSQGNGAATSIDFGDSARDRLRKLYRNAFEQLDRQGKIDEAVFVLAELLSARNEALDYLVKHERFAQAAELALSWDMAPDLIIRLLMLAGDRERAVLVARRDNAFAAAVALLENGHPQQARQLRGEWGQALAEQGLWLAAVDAVWPDPQAREQAGRWLLAAEAAGAELSARALVQRASLLPDTVQHYAERIARLADPTSPAAPREALGRDLAEVKQSNPALRALAAQVLPALAADRAVCANDIERAQFERLRKLADDPWLSADLPEWSLPTPQGRRRLWETAGALSASAPDSPGLQSPHDVAALGDGRYLVALGEAGAAVVDRSGRRVRSYAVPAYRFVMSHSGQIALAIAQRDSVSRIARLDLAHHEITDLGAMPLQFFADRFDGIAWSVVSGERIMVVDAARASLDVLWSVGDLGGPVVAAEFFPIEESFLVHGDREQVLWRYRNAPQRRLLSRDPILEDGRFRQLHPAMGALPLQLTQDDDGGVRFAYTWGTRDFQMRLSPPPGELSGHGVIPLTQGCLVWLRGERAMRLHLVRLSHADVAASIDWPSAALRTREYEGGVLLFDHQGRVMDIASETSKVRVFALL</sequence>
<reference evidence="3 4" key="1">
    <citation type="journal article" date="2014" name="Genome Announc.">
        <title>Draft Genome Sequence of Lysobacter capsici AZ78, a Bacterium Antagonistic to Plant-Pathogenic Oomycetes.</title>
        <authorList>
            <person name="Puopolo G."/>
            <person name="Sonego P."/>
            <person name="Engelen K."/>
            <person name="Pertot I."/>
        </authorList>
    </citation>
    <scope>NUCLEOTIDE SEQUENCE [LARGE SCALE GENOMIC DNA]</scope>
    <source>
        <strain evidence="3 4">AZ78</strain>
    </source>
</reference>
<dbReference type="RefSeq" id="WP_153018937.1">
    <property type="nucleotide sequence ID" value="NZ_JAJA02000001.1"/>
</dbReference>
<dbReference type="EMBL" id="JAJA02000001">
    <property type="protein sequence ID" value="KWS03823.1"/>
    <property type="molecule type" value="Genomic_DNA"/>
</dbReference>
<dbReference type="SUPFAM" id="SSF50969">
    <property type="entry name" value="YVTN repeat-like/Quinoprotein amine dehydrogenase"/>
    <property type="match status" value="1"/>
</dbReference>
<gene>
    <name evidence="3" type="ORF">AZ78_1372</name>
</gene>
<comment type="caution">
    <text evidence="3">The sequence shown here is derived from an EMBL/GenBank/DDBJ whole genome shotgun (WGS) entry which is preliminary data.</text>
</comment>
<feature type="domain" description="MoxR-vWA-beta-propeller ternary system" evidence="2">
    <location>
        <begin position="12"/>
        <end position="180"/>
    </location>
</feature>
<dbReference type="OrthoDB" id="3652574at2"/>
<dbReference type="InterPro" id="IPR045547">
    <property type="entry name" value="bpX6"/>
</dbReference>
<feature type="compositionally biased region" description="Gly residues" evidence="1">
    <location>
        <begin position="236"/>
        <end position="252"/>
    </location>
</feature>
<dbReference type="InterPro" id="IPR011044">
    <property type="entry name" value="Quino_amine_DH_bsu"/>
</dbReference>
<evidence type="ECO:0000259" key="2">
    <source>
        <dbReference type="Pfam" id="PF19922"/>
    </source>
</evidence>
<accession>A0A108U774</accession>
<organism evidence="3 4">
    <name type="scientific">Lysobacter capsici AZ78</name>
    <dbReference type="NCBI Taxonomy" id="1444315"/>
    <lineage>
        <taxon>Bacteria</taxon>
        <taxon>Pseudomonadati</taxon>
        <taxon>Pseudomonadota</taxon>
        <taxon>Gammaproteobacteria</taxon>
        <taxon>Lysobacterales</taxon>
        <taxon>Lysobacteraceae</taxon>
        <taxon>Lysobacter</taxon>
    </lineage>
</organism>